<evidence type="ECO:0000313" key="2">
    <source>
        <dbReference type="EMBL" id="KAH7302804.1"/>
    </source>
</evidence>
<dbReference type="Gene3D" id="3.40.640.10">
    <property type="entry name" value="Type I PLP-dependent aspartate aminotransferase-like (Major domain)"/>
    <property type="match status" value="1"/>
</dbReference>
<dbReference type="PANTHER" id="PTHR43094:SF1">
    <property type="entry name" value="AMINOTRANSFERASE CLASS-III"/>
    <property type="match status" value="1"/>
</dbReference>
<keyword evidence="3" id="KW-1185">Reference proteome</keyword>
<dbReference type="OrthoDB" id="5419315at2759"/>
<dbReference type="GO" id="GO:0008483">
    <property type="term" value="F:transaminase activity"/>
    <property type="evidence" value="ECO:0007669"/>
    <property type="project" value="InterPro"/>
</dbReference>
<dbReference type="InterPro" id="IPR015424">
    <property type="entry name" value="PyrdxlP-dep_Trfase"/>
</dbReference>
<sequence length="125" mass="13583">MACEKKILTQNISNGLLRNSKRSSRDSTLGEAPAVPGHFKAMKDVCERHGVLFVLDKVLSGMRRTGTLHAWEQEGIIPDLQTMAKGLGAGYASIAALLIEFVRNKVTKEPFPATAKVSVKIHALV</sequence>
<comment type="similarity">
    <text evidence="1">Belongs to the class-III pyridoxal-phosphate-dependent aminotransferase family.</text>
</comment>
<comment type="caution">
    <text evidence="2">The sequence shown here is derived from an EMBL/GenBank/DDBJ whole genome shotgun (WGS) entry which is preliminary data.</text>
</comment>
<dbReference type="PANTHER" id="PTHR43094">
    <property type="entry name" value="AMINOTRANSFERASE"/>
    <property type="match status" value="1"/>
</dbReference>
<keyword evidence="2" id="KW-0808">Transferase</keyword>
<name>A0A8K0SBV6_9HYPO</name>
<accession>A0A8K0SBV6</accession>
<gene>
    <name evidence="2" type="ORF">B0I35DRAFT_517648</name>
</gene>
<dbReference type="AlphaFoldDB" id="A0A8K0SBV6"/>
<dbReference type="GO" id="GO:0005829">
    <property type="term" value="C:cytosol"/>
    <property type="evidence" value="ECO:0007669"/>
    <property type="project" value="TreeGrafter"/>
</dbReference>
<dbReference type="GO" id="GO:0030170">
    <property type="term" value="F:pyridoxal phosphate binding"/>
    <property type="evidence" value="ECO:0007669"/>
    <property type="project" value="InterPro"/>
</dbReference>
<proteinExistence type="inferred from homology"/>
<dbReference type="InterPro" id="IPR015421">
    <property type="entry name" value="PyrdxlP-dep_Trfase_major"/>
</dbReference>
<evidence type="ECO:0000256" key="1">
    <source>
        <dbReference type="ARBA" id="ARBA00008954"/>
    </source>
</evidence>
<organism evidence="2 3">
    <name type="scientific">Stachybotrys elegans</name>
    <dbReference type="NCBI Taxonomy" id="80388"/>
    <lineage>
        <taxon>Eukaryota</taxon>
        <taxon>Fungi</taxon>
        <taxon>Dikarya</taxon>
        <taxon>Ascomycota</taxon>
        <taxon>Pezizomycotina</taxon>
        <taxon>Sordariomycetes</taxon>
        <taxon>Hypocreomycetidae</taxon>
        <taxon>Hypocreales</taxon>
        <taxon>Stachybotryaceae</taxon>
        <taxon>Stachybotrys</taxon>
    </lineage>
</organism>
<evidence type="ECO:0000313" key="3">
    <source>
        <dbReference type="Proteomes" id="UP000813444"/>
    </source>
</evidence>
<dbReference type="InterPro" id="IPR005814">
    <property type="entry name" value="Aminotrans_3"/>
</dbReference>
<dbReference type="Pfam" id="PF00202">
    <property type="entry name" value="Aminotran_3"/>
    <property type="match status" value="1"/>
</dbReference>
<dbReference type="SUPFAM" id="SSF53383">
    <property type="entry name" value="PLP-dependent transferases"/>
    <property type="match status" value="1"/>
</dbReference>
<dbReference type="Proteomes" id="UP000813444">
    <property type="component" value="Unassembled WGS sequence"/>
</dbReference>
<dbReference type="EMBL" id="JAGPNK010000069">
    <property type="protein sequence ID" value="KAH7302804.1"/>
    <property type="molecule type" value="Genomic_DNA"/>
</dbReference>
<reference evidence="2" key="1">
    <citation type="journal article" date="2021" name="Nat. Commun.">
        <title>Genetic determinants of endophytism in the Arabidopsis root mycobiome.</title>
        <authorList>
            <person name="Mesny F."/>
            <person name="Miyauchi S."/>
            <person name="Thiergart T."/>
            <person name="Pickel B."/>
            <person name="Atanasova L."/>
            <person name="Karlsson M."/>
            <person name="Huettel B."/>
            <person name="Barry K.W."/>
            <person name="Haridas S."/>
            <person name="Chen C."/>
            <person name="Bauer D."/>
            <person name="Andreopoulos W."/>
            <person name="Pangilinan J."/>
            <person name="LaButti K."/>
            <person name="Riley R."/>
            <person name="Lipzen A."/>
            <person name="Clum A."/>
            <person name="Drula E."/>
            <person name="Henrissat B."/>
            <person name="Kohler A."/>
            <person name="Grigoriev I.V."/>
            <person name="Martin F.M."/>
            <person name="Hacquard S."/>
        </authorList>
    </citation>
    <scope>NUCLEOTIDE SEQUENCE</scope>
    <source>
        <strain evidence="2">MPI-CAGE-CH-0235</strain>
    </source>
</reference>
<protein>
    <submittedName>
        <fullName evidence="2">Pyridoxal phosphate-dependent transferase</fullName>
    </submittedName>
</protein>